<dbReference type="EMBL" id="VVZB01000034">
    <property type="protein sequence ID" value="KAA5378843.1"/>
    <property type="molecule type" value="Genomic_DNA"/>
</dbReference>
<dbReference type="AlphaFoldDB" id="A0A5M5ZMZ5"/>
<sequence length="75" mass="8723">MSRLKQIMLETAMMMSLAASGNNVYMDKNPSRGMKFNPNYKPKTQHRELREFTVKGKKVMAYSKKDAITRLKHSK</sequence>
<reference evidence="1 2" key="1">
    <citation type="journal article" date="2019" name="Nat. Med.">
        <title>A library of human gut bacterial isolates paired with longitudinal multiomics data enables mechanistic microbiome research.</title>
        <authorList>
            <person name="Poyet M."/>
            <person name="Groussin M."/>
            <person name="Gibbons S.M."/>
            <person name="Avila-Pacheco J."/>
            <person name="Jiang X."/>
            <person name="Kearney S.M."/>
            <person name="Perrotta A.R."/>
            <person name="Berdy B."/>
            <person name="Zhao S."/>
            <person name="Lieberman T.D."/>
            <person name="Swanson P.K."/>
            <person name="Smith M."/>
            <person name="Roesemann S."/>
            <person name="Alexander J.E."/>
            <person name="Rich S.A."/>
            <person name="Livny J."/>
            <person name="Vlamakis H."/>
            <person name="Clish C."/>
            <person name="Bullock K."/>
            <person name="Deik A."/>
            <person name="Scott J."/>
            <person name="Pierce K.A."/>
            <person name="Xavier R.J."/>
            <person name="Alm E.J."/>
        </authorList>
    </citation>
    <scope>NUCLEOTIDE SEQUENCE [LARGE SCALE GENOMIC DNA]</scope>
    <source>
        <strain evidence="1 2">BIOML-A5</strain>
    </source>
</reference>
<evidence type="ECO:0000313" key="1">
    <source>
        <dbReference type="EMBL" id="KAA5378843.1"/>
    </source>
</evidence>
<organism evidence="1 2">
    <name type="scientific">Phocaeicola dorei</name>
    <dbReference type="NCBI Taxonomy" id="357276"/>
    <lineage>
        <taxon>Bacteria</taxon>
        <taxon>Pseudomonadati</taxon>
        <taxon>Bacteroidota</taxon>
        <taxon>Bacteroidia</taxon>
        <taxon>Bacteroidales</taxon>
        <taxon>Bacteroidaceae</taxon>
        <taxon>Phocaeicola</taxon>
    </lineage>
</organism>
<dbReference type="Proteomes" id="UP000347681">
    <property type="component" value="Unassembled WGS sequence"/>
</dbReference>
<name>A0A5M5ZMZ5_9BACT</name>
<protein>
    <submittedName>
        <fullName evidence="1">Uncharacterized protein</fullName>
    </submittedName>
</protein>
<proteinExistence type="predicted"/>
<evidence type="ECO:0000313" key="2">
    <source>
        <dbReference type="Proteomes" id="UP000347681"/>
    </source>
</evidence>
<comment type="caution">
    <text evidence="1">The sequence shown here is derived from an EMBL/GenBank/DDBJ whole genome shotgun (WGS) entry which is preliminary data.</text>
</comment>
<gene>
    <name evidence="1" type="ORF">F2Y61_22675</name>
</gene>
<dbReference type="RefSeq" id="WP_149941344.1">
    <property type="nucleotide sequence ID" value="NZ_VVZB01000034.1"/>
</dbReference>
<accession>A0A5M5ZMZ5</accession>